<evidence type="ECO:0000256" key="8">
    <source>
        <dbReference type="RuleBase" id="RU000461"/>
    </source>
</evidence>
<comment type="similarity">
    <text evidence="1 8">Belongs to the cytochrome P450 family.</text>
</comment>
<dbReference type="PANTHER" id="PTHR24291">
    <property type="entry name" value="CYTOCHROME P450 FAMILY 4"/>
    <property type="match status" value="1"/>
</dbReference>
<dbReference type="Gene3D" id="1.10.630.10">
    <property type="entry name" value="Cytochrome P450"/>
    <property type="match status" value="1"/>
</dbReference>
<keyword evidence="6 8" id="KW-0503">Monooxygenase</keyword>
<keyword evidence="5 7" id="KW-0408">Iron</keyword>
<evidence type="ECO:0000256" key="3">
    <source>
        <dbReference type="ARBA" id="ARBA00022723"/>
    </source>
</evidence>
<evidence type="ECO:0000313" key="10">
    <source>
        <dbReference type="Proteomes" id="UP000031599"/>
    </source>
</evidence>
<dbReference type="PROSITE" id="PS00086">
    <property type="entry name" value="CYTOCHROME_P450"/>
    <property type="match status" value="1"/>
</dbReference>
<name>A0A0C1ZRN7_9BACT</name>
<evidence type="ECO:0000256" key="4">
    <source>
        <dbReference type="ARBA" id="ARBA00023002"/>
    </source>
</evidence>
<dbReference type="GO" id="GO:0004497">
    <property type="term" value="F:monooxygenase activity"/>
    <property type="evidence" value="ECO:0007669"/>
    <property type="project" value="UniProtKB-KW"/>
</dbReference>
<dbReference type="SUPFAM" id="SSF48264">
    <property type="entry name" value="Cytochrome P450"/>
    <property type="match status" value="1"/>
</dbReference>
<dbReference type="PANTHER" id="PTHR24291:SF50">
    <property type="entry name" value="BIFUNCTIONAL ALBAFLAVENONE MONOOXYGENASE_TERPENE SYNTHASE"/>
    <property type="match status" value="1"/>
</dbReference>
<keyword evidence="3 7" id="KW-0479">Metal-binding</keyword>
<evidence type="ECO:0000256" key="6">
    <source>
        <dbReference type="ARBA" id="ARBA00023033"/>
    </source>
</evidence>
<dbReference type="InterPro" id="IPR002401">
    <property type="entry name" value="Cyt_P450_E_grp-I"/>
</dbReference>
<dbReference type="PRINTS" id="PR00385">
    <property type="entry name" value="P450"/>
</dbReference>
<dbReference type="InterPro" id="IPR036396">
    <property type="entry name" value="Cyt_P450_sf"/>
</dbReference>
<dbReference type="EMBL" id="JMCC02000090">
    <property type="protein sequence ID" value="KIG13668.1"/>
    <property type="molecule type" value="Genomic_DNA"/>
</dbReference>
<organism evidence="9 10">
    <name type="scientific">Enhygromyxa salina</name>
    <dbReference type="NCBI Taxonomy" id="215803"/>
    <lineage>
        <taxon>Bacteria</taxon>
        <taxon>Pseudomonadati</taxon>
        <taxon>Myxococcota</taxon>
        <taxon>Polyangia</taxon>
        <taxon>Nannocystales</taxon>
        <taxon>Nannocystaceae</taxon>
        <taxon>Enhygromyxa</taxon>
    </lineage>
</organism>
<reference evidence="9 10" key="1">
    <citation type="submission" date="2014-12" db="EMBL/GenBank/DDBJ databases">
        <title>Genome assembly of Enhygromyxa salina DSM 15201.</title>
        <authorList>
            <person name="Sharma G."/>
            <person name="Subramanian S."/>
        </authorList>
    </citation>
    <scope>NUCLEOTIDE SEQUENCE [LARGE SCALE GENOMIC DNA]</scope>
    <source>
        <strain evidence="9 10">DSM 15201</strain>
    </source>
</reference>
<dbReference type="Proteomes" id="UP000031599">
    <property type="component" value="Unassembled WGS sequence"/>
</dbReference>
<comment type="caution">
    <text evidence="9">The sequence shown here is derived from an EMBL/GenBank/DDBJ whole genome shotgun (WGS) entry which is preliminary data.</text>
</comment>
<dbReference type="GO" id="GO:0020037">
    <property type="term" value="F:heme binding"/>
    <property type="evidence" value="ECO:0007669"/>
    <property type="project" value="InterPro"/>
</dbReference>
<dbReference type="PRINTS" id="PR00463">
    <property type="entry name" value="EP450I"/>
</dbReference>
<protein>
    <submittedName>
        <fullName evidence="9">Cytochrome P450</fullName>
    </submittedName>
</protein>
<evidence type="ECO:0000313" key="9">
    <source>
        <dbReference type="EMBL" id="KIG13668.1"/>
    </source>
</evidence>
<proteinExistence type="inferred from homology"/>
<keyword evidence="2 7" id="KW-0349">Heme</keyword>
<keyword evidence="4 8" id="KW-0560">Oxidoreductase</keyword>
<accession>A0A0C1ZRN7</accession>
<dbReference type="Pfam" id="PF00067">
    <property type="entry name" value="p450"/>
    <property type="match status" value="1"/>
</dbReference>
<evidence type="ECO:0000256" key="5">
    <source>
        <dbReference type="ARBA" id="ARBA00023004"/>
    </source>
</evidence>
<evidence type="ECO:0000256" key="7">
    <source>
        <dbReference type="PIRSR" id="PIRSR602401-1"/>
    </source>
</evidence>
<dbReference type="InterPro" id="IPR017972">
    <property type="entry name" value="Cyt_P450_CS"/>
</dbReference>
<sequence length="456" mass="51403">MEPAVATKLVWPSTRAWPVIGHLPGMISLGLIPFVEQAWRQLGDCFEFGVAGESIKVVVHPDDAQALLLRRRENYVKGASYDPFRRHVGTGLIAADGQKWRTARRIAQPSFSRATLAKCADGMVAQAERMLDRWAQTIPPGQVFDVHHELMRLSLEIISESLFELSFDGHEGATAMQAIHDAVELISARVTAVAEFPAWVPTPGNRKLERAVAGLDHVIQQIIDKRRASNEDRDDLLGALFRGRDETGAPLEYRQLRDEVVTMLIAGHETTAVALGWTLWLLSQHPDLRAKMIQAIDAAIGDRPPTAADLPKLGYVKQVVLESMRLIPPVWAVARNCANADTLGPGYPVEPGIRVMHMVWLTHRHPEFWPDPERFDPDRFEPQVFAKQHKFAYTPFSEGPRKCIGEHFSIIEATLVLTRLFQRFDLEAAPGFEPEMDYQLTTRPRNGIMMRWRERA</sequence>
<gene>
    <name evidence="9" type="ORF">DB30_07876</name>
</gene>
<evidence type="ECO:0000256" key="2">
    <source>
        <dbReference type="ARBA" id="ARBA00022617"/>
    </source>
</evidence>
<dbReference type="RefSeq" id="WP_052555314.1">
    <property type="nucleotide sequence ID" value="NZ_JMCC02000090.1"/>
</dbReference>
<dbReference type="AlphaFoldDB" id="A0A0C1ZRN7"/>
<evidence type="ECO:0000256" key="1">
    <source>
        <dbReference type="ARBA" id="ARBA00010617"/>
    </source>
</evidence>
<dbReference type="GO" id="GO:0005506">
    <property type="term" value="F:iron ion binding"/>
    <property type="evidence" value="ECO:0007669"/>
    <property type="project" value="InterPro"/>
</dbReference>
<feature type="binding site" description="axial binding residue" evidence="7">
    <location>
        <position position="403"/>
    </location>
    <ligand>
        <name>heme</name>
        <dbReference type="ChEBI" id="CHEBI:30413"/>
    </ligand>
    <ligandPart>
        <name>Fe</name>
        <dbReference type="ChEBI" id="CHEBI:18248"/>
    </ligandPart>
</feature>
<dbReference type="InterPro" id="IPR050196">
    <property type="entry name" value="Cytochrome_P450_Monoox"/>
</dbReference>
<dbReference type="GO" id="GO:0016705">
    <property type="term" value="F:oxidoreductase activity, acting on paired donors, with incorporation or reduction of molecular oxygen"/>
    <property type="evidence" value="ECO:0007669"/>
    <property type="project" value="InterPro"/>
</dbReference>
<dbReference type="InterPro" id="IPR001128">
    <property type="entry name" value="Cyt_P450"/>
</dbReference>
<comment type="cofactor">
    <cofactor evidence="7">
        <name>heme</name>
        <dbReference type="ChEBI" id="CHEBI:30413"/>
    </cofactor>
</comment>
<dbReference type="CDD" id="cd20620">
    <property type="entry name" value="CYP132-like"/>
    <property type="match status" value="1"/>
</dbReference>